<sequence>MAGEDPWGPAAGGGFAADWDARSYTIARRLQARGEWESYVTAQELVWVTRALESPELWRQFISPRPEQWRLRALPSAAFEAPSALLEAPHANGQKAGSPAAAAAAASAVAASAVAPAIASAPAAAAAQLPPQPSEVRDGKRTAPDSDSDANSADKRARTAAALAFESDDDVLSVLSGSDIDMGMWAAGGSSVVSNAVSPEPGNVGASDTTAGTATAGAAAAAAAAAAAGDATAPHTADLDAVERSLVCAAAAFHARAAIFEHYAAVLCDPGECSACTDLPAIRADVQCAESALRRPETSAGPDRVPSMPAPLQSRTIDEDDNYDESDDGDADGGPRQNGEHAGDGNGVAGQLERLERLELLDRPEGAERCVVVREVFHTLDELEDAAHEHSEHVAQMEQIRAVAEQRAAEPRDMLASKIGALQNMKNLAQFIDQHRDSVSMSTRELSSLLSEVRPRRSKWANERRVGQVELYEALEHVLNELRAMGEAAQPFLNQVKRKDAPDYYKVIKRPMDLGTMAKHLRNEAYNSKRQFADHLQLIRDNCYTYNTEPDNYYRRSADALLARATRLMDAVPDIVVHDRAAGADGDECGDESGSESQRVGYGVHREGSVAVDDGTPAPGEYGSVAPDEQSLGEAGAAEGAAPGSLPAPGPPSGPVPGPSALTQTVMRVAAGGLSRSAIAAVADGYERSLAERVWRARARQQLWAWMEQLGDSGEFGSRQAVLRTGAATREFLDSAHEARERIGADDVAAAERLGDTAGLCTVYAQGGAQAAEARRQNEALDTRRSEWLALALAAGQRRVLVGECAVGAGASQPEPLDAQARRRGVAEWLLGDGDGDDDNGNGNDDDAAPSIEAYAAARFPDGPTWRAMADNLERLRSIREVDDKIWAKRLNIPAGYLRPEMEERAPAAAAAPAVRVAVRDIHGDYVHRPDPPQPLELGAAAARQVLQRTAAFMLAHTGFDAVSASAMACLADFLIDYISNLGRTLRCYRDAHARTMSPEAIVAHSLYANGIDDLAELEYYVSGEISRYGTKLADLHRKLVRSYESAASDDPARPVGDAEVDDAFVAGMAGGLAELGDDFFGFKELGLDKELGVAHLAVPQRLWAERPAGGGAAGAAAPEESDLPHAGPAPWPPVTGPDGHIGLLHPFIAEKLQEDQGQIPEDEALAPKQRYGAARPRNPPPNCLTHPRTHAHVGSGQPPVAVERAGKKRPAKSTKKKPAAAAAAG</sequence>
<accession>A0A9W8LJC6</accession>
<feature type="domain" description="Bromo" evidence="8">
    <location>
        <begin position="484"/>
        <end position="554"/>
    </location>
</feature>
<keyword evidence="3 6" id="KW-0103">Bromodomain</keyword>
<dbReference type="PROSITE" id="PS00633">
    <property type="entry name" value="BROMODOMAIN_1"/>
    <property type="match status" value="1"/>
</dbReference>
<feature type="compositionally biased region" description="Acidic residues" evidence="7">
    <location>
        <begin position="834"/>
        <end position="848"/>
    </location>
</feature>
<comment type="caution">
    <text evidence="9">The sequence shown here is derived from an EMBL/GenBank/DDBJ whole genome shotgun (WGS) entry which is preliminary data.</text>
</comment>
<evidence type="ECO:0000256" key="2">
    <source>
        <dbReference type="ARBA" id="ARBA00023015"/>
    </source>
</evidence>
<evidence type="ECO:0000256" key="6">
    <source>
        <dbReference type="PROSITE-ProRule" id="PRU00035"/>
    </source>
</evidence>
<dbReference type="InterPro" id="IPR006565">
    <property type="entry name" value="BTP"/>
</dbReference>
<dbReference type="GO" id="GO:0046982">
    <property type="term" value="F:protein heterodimerization activity"/>
    <property type="evidence" value="ECO:0007669"/>
    <property type="project" value="InterPro"/>
</dbReference>
<feature type="compositionally biased region" description="Low complexity" evidence="7">
    <location>
        <begin position="632"/>
        <end position="645"/>
    </location>
</feature>
<keyword evidence="5" id="KW-0539">Nucleus</keyword>
<dbReference type="PROSITE" id="PS50014">
    <property type="entry name" value="BROMODOMAIN_2"/>
    <property type="match status" value="1"/>
</dbReference>
<evidence type="ECO:0000313" key="9">
    <source>
        <dbReference type="EMBL" id="KAJ2782837.1"/>
    </source>
</evidence>
<dbReference type="GO" id="GO:0046695">
    <property type="term" value="C:SLIK (SAGA-like) complex"/>
    <property type="evidence" value="ECO:0007669"/>
    <property type="project" value="InterPro"/>
</dbReference>
<feature type="region of interest" description="Disordered" evidence="7">
    <location>
        <begin position="1109"/>
        <end position="1143"/>
    </location>
</feature>
<feature type="region of interest" description="Disordered" evidence="7">
    <location>
        <begin position="293"/>
        <end position="350"/>
    </location>
</feature>
<dbReference type="InterPro" id="IPR018359">
    <property type="entry name" value="Bromodomain_CS"/>
</dbReference>
<feature type="compositionally biased region" description="Basic residues" evidence="7">
    <location>
        <begin position="1207"/>
        <end position="1219"/>
    </location>
</feature>
<protein>
    <submittedName>
        <fullName evidence="9">Transcriptional activator spt7</fullName>
    </submittedName>
</protein>
<organism evidence="9 10">
    <name type="scientific">Coemansia javaensis</name>
    <dbReference type="NCBI Taxonomy" id="2761396"/>
    <lineage>
        <taxon>Eukaryota</taxon>
        <taxon>Fungi</taxon>
        <taxon>Fungi incertae sedis</taxon>
        <taxon>Zoopagomycota</taxon>
        <taxon>Kickxellomycotina</taxon>
        <taxon>Kickxellomycetes</taxon>
        <taxon>Kickxellales</taxon>
        <taxon>Kickxellaceae</taxon>
        <taxon>Coemansia</taxon>
    </lineage>
</organism>
<evidence type="ECO:0000256" key="4">
    <source>
        <dbReference type="ARBA" id="ARBA00023163"/>
    </source>
</evidence>
<evidence type="ECO:0000256" key="5">
    <source>
        <dbReference type="ARBA" id="ARBA00023242"/>
    </source>
</evidence>
<dbReference type="PANTHER" id="PTHR47343">
    <property type="entry name" value="TRANSCRIPTIONAL ACTIVATOR SPT7"/>
    <property type="match status" value="1"/>
</dbReference>
<dbReference type="InterPro" id="IPR001487">
    <property type="entry name" value="Bromodomain"/>
</dbReference>
<evidence type="ECO:0000313" key="10">
    <source>
        <dbReference type="Proteomes" id="UP001140217"/>
    </source>
</evidence>
<dbReference type="GO" id="GO:0005634">
    <property type="term" value="C:nucleus"/>
    <property type="evidence" value="ECO:0007669"/>
    <property type="project" value="UniProtKB-SubCell"/>
</dbReference>
<dbReference type="Gene3D" id="1.10.20.10">
    <property type="entry name" value="Histone, subunit A"/>
    <property type="match status" value="1"/>
</dbReference>
<dbReference type="Proteomes" id="UP001140217">
    <property type="component" value="Unassembled WGS sequence"/>
</dbReference>
<gene>
    <name evidence="9" type="primary">SPT7</name>
    <name evidence="9" type="ORF">H4R18_002048</name>
</gene>
<evidence type="ECO:0000256" key="7">
    <source>
        <dbReference type="SAM" id="MobiDB-lite"/>
    </source>
</evidence>
<keyword evidence="10" id="KW-1185">Reference proteome</keyword>
<feature type="region of interest" description="Disordered" evidence="7">
    <location>
        <begin position="607"/>
        <end position="661"/>
    </location>
</feature>
<feature type="compositionally biased region" description="Basic and acidic residues" evidence="7">
    <location>
        <begin position="135"/>
        <end position="144"/>
    </location>
</feature>
<dbReference type="PRINTS" id="PR00503">
    <property type="entry name" value="BROMODOMAIN"/>
</dbReference>
<name>A0A9W8LJC6_9FUNG</name>
<feature type="region of interest" description="Disordered" evidence="7">
    <location>
        <begin position="124"/>
        <end position="155"/>
    </location>
</feature>
<keyword evidence="2" id="KW-0805">Transcription regulation</keyword>
<dbReference type="SUPFAM" id="SSF47370">
    <property type="entry name" value="Bromodomain"/>
    <property type="match status" value="1"/>
</dbReference>
<feature type="region of interest" description="Disordered" evidence="7">
    <location>
        <begin position="1166"/>
        <end position="1226"/>
    </location>
</feature>
<feature type="compositionally biased region" description="Acidic residues" evidence="7">
    <location>
        <begin position="318"/>
        <end position="331"/>
    </location>
</feature>
<dbReference type="Gene3D" id="1.20.920.10">
    <property type="entry name" value="Bromodomain-like"/>
    <property type="match status" value="1"/>
</dbReference>
<dbReference type="AlphaFoldDB" id="A0A9W8LJC6"/>
<dbReference type="InterPro" id="IPR009072">
    <property type="entry name" value="Histone-fold"/>
</dbReference>
<dbReference type="SMART" id="SM00576">
    <property type="entry name" value="BTP"/>
    <property type="match status" value="1"/>
</dbReference>
<dbReference type="InterPro" id="IPR036427">
    <property type="entry name" value="Bromodomain-like_sf"/>
</dbReference>
<keyword evidence="4" id="KW-0804">Transcription</keyword>
<dbReference type="GO" id="GO:0000124">
    <property type="term" value="C:SAGA complex"/>
    <property type="evidence" value="ECO:0007669"/>
    <property type="project" value="InterPro"/>
</dbReference>
<evidence type="ECO:0000259" key="8">
    <source>
        <dbReference type="PROSITE" id="PS50014"/>
    </source>
</evidence>
<evidence type="ECO:0000256" key="3">
    <source>
        <dbReference type="ARBA" id="ARBA00023117"/>
    </source>
</evidence>
<proteinExistence type="predicted"/>
<dbReference type="OrthoDB" id="21449at2759"/>
<dbReference type="Pfam" id="PF07524">
    <property type="entry name" value="Bromo_TP"/>
    <property type="match status" value="1"/>
</dbReference>
<evidence type="ECO:0000256" key="1">
    <source>
        <dbReference type="ARBA" id="ARBA00004123"/>
    </source>
</evidence>
<dbReference type="CDD" id="cd22927">
    <property type="entry name" value="HFD_SPT7"/>
    <property type="match status" value="1"/>
</dbReference>
<dbReference type="SMART" id="SM00297">
    <property type="entry name" value="BROMO"/>
    <property type="match status" value="1"/>
</dbReference>
<dbReference type="EMBL" id="JANBUL010000061">
    <property type="protein sequence ID" value="KAJ2782837.1"/>
    <property type="molecule type" value="Genomic_DNA"/>
</dbReference>
<dbReference type="GO" id="GO:0006325">
    <property type="term" value="P:chromatin organization"/>
    <property type="evidence" value="ECO:0007669"/>
    <property type="project" value="UniProtKB-ARBA"/>
</dbReference>
<dbReference type="GO" id="GO:0006357">
    <property type="term" value="P:regulation of transcription by RNA polymerase II"/>
    <property type="evidence" value="ECO:0007669"/>
    <property type="project" value="TreeGrafter"/>
</dbReference>
<dbReference type="PANTHER" id="PTHR47343:SF1">
    <property type="entry name" value="TRANSCRIPTIONAL ACTIVATOR SPT7"/>
    <property type="match status" value="1"/>
</dbReference>
<dbReference type="GO" id="GO:0005198">
    <property type="term" value="F:structural molecule activity"/>
    <property type="evidence" value="ECO:0007669"/>
    <property type="project" value="TreeGrafter"/>
</dbReference>
<feature type="compositionally biased region" description="Pro residues" evidence="7">
    <location>
        <begin position="646"/>
        <end position="658"/>
    </location>
</feature>
<dbReference type="InterPro" id="IPR037782">
    <property type="entry name" value="Spt7"/>
</dbReference>
<dbReference type="Pfam" id="PF00439">
    <property type="entry name" value="Bromodomain"/>
    <property type="match status" value="1"/>
</dbReference>
<comment type="subcellular location">
    <subcellularLocation>
        <location evidence="1">Nucleus</location>
    </subcellularLocation>
</comment>
<reference evidence="9" key="1">
    <citation type="submission" date="2022-07" db="EMBL/GenBank/DDBJ databases">
        <title>Phylogenomic reconstructions and comparative analyses of Kickxellomycotina fungi.</title>
        <authorList>
            <person name="Reynolds N.K."/>
            <person name="Stajich J.E."/>
            <person name="Barry K."/>
            <person name="Grigoriev I.V."/>
            <person name="Crous P."/>
            <person name="Smith M.E."/>
        </authorList>
    </citation>
    <scope>NUCLEOTIDE SEQUENCE</scope>
    <source>
        <strain evidence="9">NBRC 105414</strain>
    </source>
</reference>
<feature type="region of interest" description="Disordered" evidence="7">
    <location>
        <begin position="830"/>
        <end position="849"/>
    </location>
</feature>